<dbReference type="InterPro" id="IPR052026">
    <property type="entry name" value="ExeA_AAA_ATPase_DNA-bind"/>
</dbReference>
<protein>
    <recommendedName>
        <fullName evidence="1">AAA+ ATPase domain-containing protein</fullName>
    </recommendedName>
</protein>
<dbReference type="Pfam" id="PF05621">
    <property type="entry name" value="TniB"/>
    <property type="match status" value="1"/>
</dbReference>
<dbReference type="InterPro" id="IPR008868">
    <property type="entry name" value="TniB"/>
</dbReference>
<dbReference type="InterPro" id="IPR027417">
    <property type="entry name" value="P-loop_NTPase"/>
</dbReference>
<evidence type="ECO:0000313" key="2">
    <source>
        <dbReference type="EMBL" id="MDQ0305004.1"/>
    </source>
</evidence>
<organism evidence="2 3">
    <name type="scientific">Ancylobacter polymorphus</name>
    <dbReference type="NCBI Taxonomy" id="223390"/>
    <lineage>
        <taxon>Bacteria</taxon>
        <taxon>Pseudomonadati</taxon>
        <taxon>Pseudomonadota</taxon>
        <taxon>Alphaproteobacteria</taxon>
        <taxon>Hyphomicrobiales</taxon>
        <taxon>Xanthobacteraceae</taxon>
        <taxon>Ancylobacter</taxon>
    </lineage>
</organism>
<dbReference type="SMART" id="SM00382">
    <property type="entry name" value="AAA"/>
    <property type="match status" value="1"/>
</dbReference>
<dbReference type="PANTHER" id="PTHR35894">
    <property type="entry name" value="GENERAL SECRETION PATHWAY PROTEIN A-RELATED"/>
    <property type="match status" value="1"/>
</dbReference>
<dbReference type="SUPFAM" id="SSF52540">
    <property type="entry name" value="P-loop containing nucleoside triphosphate hydrolases"/>
    <property type="match status" value="1"/>
</dbReference>
<feature type="domain" description="AAA+ ATPase" evidence="1">
    <location>
        <begin position="55"/>
        <end position="203"/>
    </location>
</feature>
<sequence>MTAYPHLDPAVQSHADLPDRERIEHIRVDRWIDYPRARQALDKLEELLLFPKRARMPNLLIFGASGMGKTMIIEKFVRANPPSFDESSGIHHRPVIVVQMVASPDEGRFYHRLLSVIGAPPPTRATLGQLETQALRLLQEIAPRMLVIDEVQNLIAGTYREQRRMLNLLRFLGNELRIPLICLGSHEARDAIRGDAHLNSRFEPYGLAPWRPDADFHGLIGGLLYSLPLRLPSELTDRALKRLVEANGGITDAIFKMVRGLATDAILNGTERITSAAILDHRVTAPTTFAA</sequence>
<evidence type="ECO:0000313" key="3">
    <source>
        <dbReference type="Proteomes" id="UP001224682"/>
    </source>
</evidence>
<gene>
    <name evidence="2" type="ORF">J2S75_004054</name>
</gene>
<keyword evidence="3" id="KW-1185">Reference proteome</keyword>
<dbReference type="InterPro" id="IPR003593">
    <property type="entry name" value="AAA+_ATPase"/>
</dbReference>
<reference evidence="2 3" key="1">
    <citation type="submission" date="2023-07" db="EMBL/GenBank/DDBJ databases">
        <title>Genomic Encyclopedia of Type Strains, Phase IV (KMG-IV): sequencing the most valuable type-strain genomes for metagenomic binning, comparative biology and taxonomic classification.</title>
        <authorList>
            <person name="Goeker M."/>
        </authorList>
    </citation>
    <scope>NUCLEOTIDE SEQUENCE [LARGE SCALE GENOMIC DNA]</scope>
    <source>
        <strain evidence="2 3">DSM 2457</strain>
    </source>
</reference>
<proteinExistence type="predicted"/>
<dbReference type="PANTHER" id="PTHR35894:SF5">
    <property type="entry name" value="MU-LIKE PROPHAGE FLUMU DNA TRANSPOSITION PROTEIN B"/>
    <property type="match status" value="1"/>
</dbReference>
<name>A0ABU0BKK6_9HYPH</name>
<dbReference type="RefSeq" id="WP_307022631.1">
    <property type="nucleotide sequence ID" value="NZ_JAUSUI010000010.1"/>
</dbReference>
<dbReference type="EMBL" id="JAUSUI010000010">
    <property type="protein sequence ID" value="MDQ0305004.1"/>
    <property type="molecule type" value="Genomic_DNA"/>
</dbReference>
<dbReference type="Gene3D" id="3.40.50.300">
    <property type="entry name" value="P-loop containing nucleotide triphosphate hydrolases"/>
    <property type="match status" value="1"/>
</dbReference>
<comment type="caution">
    <text evidence="2">The sequence shown here is derived from an EMBL/GenBank/DDBJ whole genome shotgun (WGS) entry which is preliminary data.</text>
</comment>
<dbReference type="Proteomes" id="UP001224682">
    <property type="component" value="Unassembled WGS sequence"/>
</dbReference>
<accession>A0ABU0BKK6</accession>
<evidence type="ECO:0000259" key="1">
    <source>
        <dbReference type="SMART" id="SM00382"/>
    </source>
</evidence>